<dbReference type="EMBL" id="BPLF01000001">
    <property type="protein sequence ID" value="GIX60694.1"/>
    <property type="molecule type" value="Genomic_DNA"/>
</dbReference>
<evidence type="ECO:0000256" key="1">
    <source>
        <dbReference type="SAM" id="Phobius"/>
    </source>
</evidence>
<keyword evidence="1" id="KW-1133">Transmembrane helix</keyword>
<dbReference type="GeneID" id="94192177"/>
<protein>
    <submittedName>
        <fullName evidence="2">Fanconi anemia group J protein</fullName>
    </submittedName>
</protein>
<proteinExistence type="predicted"/>
<gene>
    <name evidence="2" type="ORF">BcabD6B2_01290</name>
</gene>
<dbReference type="AlphaFoldDB" id="A0AAV4LLL1"/>
<comment type="caution">
    <text evidence="2">The sequence shown here is derived from an EMBL/GenBank/DDBJ whole genome shotgun (WGS) entry which is preliminary data.</text>
</comment>
<keyword evidence="3" id="KW-1185">Reference proteome</keyword>
<keyword evidence="1" id="KW-0472">Membrane</keyword>
<keyword evidence="1" id="KW-0812">Transmembrane</keyword>
<accession>A0AAV4LLL1</accession>
<feature type="transmembrane region" description="Helical" evidence="1">
    <location>
        <begin position="71"/>
        <end position="95"/>
    </location>
</feature>
<dbReference type="Proteomes" id="UP001497744">
    <property type="component" value="Unassembled WGS sequence"/>
</dbReference>
<dbReference type="RefSeq" id="XP_067712765.1">
    <property type="nucleotide sequence ID" value="XM_067856664.1"/>
</dbReference>
<name>A0AAV4LLL1_BABCB</name>
<sequence>MVTRPEETKEATGTEAATEYKRSVPYIAAVTVGAVFWGYIITKRVNRMLIGRYDNVVYQIRRAESLSNRYAAFKFFVLGGAVVPTATLGALYAAYRNQEKDGEGKGARPLKAEAAAASKAASDKLAGYASNANKRLELIAEGVRGSVLAQAGPRMAEDLRRDVAAVKRWIRNLF</sequence>
<evidence type="ECO:0000313" key="3">
    <source>
        <dbReference type="Proteomes" id="UP001497744"/>
    </source>
</evidence>
<organism evidence="2 3">
    <name type="scientific">Babesia caballi</name>
    <dbReference type="NCBI Taxonomy" id="5871"/>
    <lineage>
        <taxon>Eukaryota</taxon>
        <taxon>Sar</taxon>
        <taxon>Alveolata</taxon>
        <taxon>Apicomplexa</taxon>
        <taxon>Aconoidasida</taxon>
        <taxon>Piroplasmida</taxon>
        <taxon>Babesiidae</taxon>
        <taxon>Babesia</taxon>
    </lineage>
</organism>
<evidence type="ECO:0000313" key="2">
    <source>
        <dbReference type="EMBL" id="GIX60694.1"/>
    </source>
</evidence>
<feature type="transmembrane region" description="Helical" evidence="1">
    <location>
        <begin position="24"/>
        <end position="42"/>
    </location>
</feature>
<reference evidence="2 3" key="1">
    <citation type="submission" date="2021-06" db="EMBL/GenBank/DDBJ databases">
        <title>Genome sequence of Babesia caballi.</title>
        <authorList>
            <person name="Yamagishi J."/>
            <person name="Kidaka T."/>
            <person name="Ochi A."/>
        </authorList>
    </citation>
    <scope>NUCLEOTIDE SEQUENCE [LARGE SCALE GENOMIC DNA]</scope>
    <source>
        <strain evidence="2">USDA-D6B2</strain>
    </source>
</reference>